<name>C7QYQ5_JONDD</name>
<evidence type="ECO:0000313" key="7">
    <source>
        <dbReference type="EMBL" id="ACV07902.1"/>
    </source>
</evidence>
<dbReference type="GO" id="GO:0005886">
    <property type="term" value="C:plasma membrane"/>
    <property type="evidence" value="ECO:0007669"/>
    <property type="project" value="UniProtKB-SubCell"/>
</dbReference>
<dbReference type="SUPFAM" id="SSF52540">
    <property type="entry name" value="P-loop containing nucleoside triphosphate hydrolases"/>
    <property type="match status" value="1"/>
</dbReference>
<dbReference type="GO" id="GO:0046677">
    <property type="term" value="P:response to antibiotic"/>
    <property type="evidence" value="ECO:0007669"/>
    <property type="project" value="UniProtKB-KW"/>
</dbReference>
<evidence type="ECO:0000256" key="2">
    <source>
        <dbReference type="ARBA" id="ARBA00022448"/>
    </source>
</evidence>
<dbReference type="InterPro" id="IPR027417">
    <property type="entry name" value="P-loop_NTPase"/>
</dbReference>
<gene>
    <name evidence="7" type="ordered locus">Jden_0228</name>
</gene>
<keyword evidence="2" id="KW-0813">Transport</keyword>
<dbReference type="InterPro" id="IPR003593">
    <property type="entry name" value="AAA+_ATPase"/>
</dbReference>
<dbReference type="eggNOG" id="COG1131">
    <property type="taxonomic scope" value="Bacteria"/>
</dbReference>
<keyword evidence="8" id="KW-1185">Reference proteome</keyword>
<protein>
    <submittedName>
        <fullName evidence="7">ABC transporter related</fullName>
    </submittedName>
</protein>
<dbReference type="InterPro" id="IPR003439">
    <property type="entry name" value="ABC_transporter-like_ATP-bd"/>
</dbReference>
<dbReference type="SMART" id="SM00382">
    <property type="entry name" value="AAA"/>
    <property type="match status" value="1"/>
</dbReference>
<dbReference type="RefSeq" id="WP_015770531.1">
    <property type="nucleotide sequence ID" value="NC_013174.1"/>
</dbReference>
<dbReference type="GO" id="GO:0016887">
    <property type="term" value="F:ATP hydrolysis activity"/>
    <property type="evidence" value="ECO:0007669"/>
    <property type="project" value="InterPro"/>
</dbReference>
<evidence type="ECO:0000313" key="8">
    <source>
        <dbReference type="Proteomes" id="UP000000628"/>
    </source>
</evidence>
<keyword evidence="3" id="KW-0547">Nucleotide-binding</keyword>
<evidence type="ECO:0000256" key="5">
    <source>
        <dbReference type="ARBA" id="ARBA00023251"/>
    </source>
</evidence>
<evidence type="ECO:0000256" key="3">
    <source>
        <dbReference type="ARBA" id="ARBA00022741"/>
    </source>
</evidence>
<proteinExistence type="predicted"/>
<comment type="subcellular location">
    <subcellularLocation>
        <location evidence="1">Cell membrane</location>
        <topology evidence="1">Peripheral membrane protein</topology>
    </subcellularLocation>
</comment>
<dbReference type="GO" id="GO:0005524">
    <property type="term" value="F:ATP binding"/>
    <property type="evidence" value="ECO:0007669"/>
    <property type="project" value="UniProtKB-KW"/>
</dbReference>
<dbReference type="KEGG" id="jde:Jden_0228"/>
<keyword evidence="4" id="KW-0067">ATP-binding</keyword>
<dbReference type="HOGENOM" id="CLU_000604_1_2_11"/>
<dbReference type="PANTHER" id="PTHR42711:SF18">
    <property type="entry name" value="ABC TRANSPORTER, ATP-BINDING PROTEIN"/>
    <property type="match status" value="1"/>
</dbReference>
<evidence type="ECO:0000256" key="4">
    <source>
        <dbReference type="ARBA" id="ARBA00022840"/>
    </source>
</evidence>
<dbReference type="Pfam" id="PF00005">
    <property type="entry name" value="ABC_tran"/>
    <property type="match status" value="1"/>
</dbReference>
<dbReference type="PROSITE" id="PS50893">
    <property type="entry name" value="ABC_TRANSPORTER_2"/>
    <property type="match status" value="1"/>
</dbReference>
<organism evidence="7 8">
    <name type="scientific">Jonesia denitrificans (strain ATCC 14870 / DSM 20603 / BCRC 15368 / CIP 55.134 / JCM 11481 / NBRC 15587 / NCTC 10816 / Prevot 55134)</name>
    <name type="common">Listeria denitrificans</name>
    <dbReference type="NCBI Taxonomy" id="471856"/>
    <lineage>
        <taxon>Bacteria</taxon>
        <taxon>Bacillati</taxon>
        <taxon>Actinomycetota</taxon>
        <taxon>Actinomycetes</taxon>
        <taxon>Micrococcales</taxon>
        <taxon>Jonesiaceae</taxon>
        <taxon>Jonesia</taxon>
    </lineage>
</organism>
<dbReference type="Proteomes" id="UP000000628">
    <property type="component" value="Chromosome"/>
</dbReference>
<reference evidence="7 8" key="1">
    <citation type="journal article" date="2009" name="Stand. Genomic Sci.">
        <title>Complete genome sequence of Jonesia denitrificans type strain (Prevot 55134).</title>
        <authorList>
            <person name="Pukall R."/>
            <person name="Gehrich-Schroter G."/>
            <person name="Lapidus A."/>
            <person name="Nolan M."/>
            <person name="Glavina Del Rio T."/>
            <person name="Lucas S."/>
            <person name="Chen F."/>
            <person name="Tice H."/>
            <person name="Pitluck S."/>
            <person name="Cheng J.F."/>
            <person name="Copeland A."/>
            <person name="Saunders E."/>
            <person name="Brettin T."/>
            <person name="Detter J.C."/>
            <person name="Bruce D."/>
            <person name="Goodwin L."/>
            <person name="Pati A."/>
            <person name="Ivanova N."/>
            <person name="Mavromatis K."/>
            <person name="Ovchinnikova G."/>
            <person name="Chen A."/>
            <person name="Palaniappan K."/>
            <person name="Land M."/>
            <person name="Hauser L."/>
            <person name="Chang Y.J."/>
            <person name="Jeffries C.D."/>
            <person name="Chain P."/>
            <person name="Goker M."/>
            <person name="Bristow J."/>
            <person name="Eisen J.A."/>
            <person name="Markowitz V."/>
            <person name="Hugenholtz P."/>
            <person name="Kyrpides N.C."/>
            <person name="Klenk H.P."/>
            <person name="Han C."/>
        </authorList>
    </citation>
    <scope>NUCLEOTIDE SEQUENCE [LARGE SCALE GENOMIC DNA]</scope>
    <source>
        <strain evidence="8">ATCC 14870 / DSM 20603 / BCRC 15368 / CIP 55.134 / JCM 11481 / NBRC 15587 / NCTC 10816 / Prevot 55134</strain>
    </source>
</reference>
<dbReference type="PANTHER" id="PTHR42711">
    <property type="entry name" value="ABC TRANSPORTER ATP-BINDING PROTEIN"/>
    <property type="match status" value="1"/>
</dbReference>
<evidence type="ECO:0000259" key="6">
    <source>
        <dbReference type="PROSITE" id="PS50893"/>
    </source>
</evidence>
<evidence type="ECO:0000256" key="1">
    <source>
        <dbReference type="ARBA" id="ARBA00004202"/>
    </source>
</evidence>
<dbReference type="OrthoDB" id="9804819at2"/>
<keyword evidence="5" id="KW-0046">Antibiotic resistance</keyword>
<feature type="domain" description="ABC transporter" evidence="6">
    <location>
        <begin position="6"/>
        <end position="243"/>
    </location>
</feature>
<sequence>MNKTVLIANDLRREFRSKGEKKSINAVDGVNLRIDPGETLCLLGPNGAGKTTSIKMISTLLMPTGGEITIDGINAVKSPQEARSRLGLVLGGERGFYLRATARDNLLFFADILDVPRRERARRVDYALDAVALTHVSRSPVEEFSRGMRQRLHIARALLNEPKLLLLDEPTVGLDPEAARDVRQLVRELTSTGTAVLLTTHYLFEAEQLADSIALIMNGKIEITGDVAAIAKHSGITTITTLSLSELLDRELKVLQAINGLGQIRSETRGNRTYLYLPWEGFPYVERVSTVLEELRGSVPEDFHTRPATLEESYLTLVDEVVNI</sequence>
<dbReference type="EMBL" id="CP001706">
    <property type="protein sequence ID" value="ACV07902.1"/>
    <property type="molecule type" value="Genomic_DNA"/>
</dbReference>
<dbReference type="Gene3D" id="3.40.50.300">
    <property type="entry name" value="P-loop containing nucleotide triphosphate hydrolases"/>
    <property type="match status" value="1"/>
</dbReference>
<accession>C7QYQ5</accession>
<dbReference type="InterPro" id="IPR050763">
    <property type="entry name" value="ABC_transporter_ATP-binding"/>
</dbReference>
<dbReference type="STRING" id="471856.Jden_0228"/>
<dbReference type="AlphaFoldDB" id="C7QYQ5"/>